<feature type="compositionally biased region" description="Polar residues" evidence="4">
    <location>
        <begin position="484"/>
        <end position="498"/>
    </location>
</feature>
<dbReference type="SUPFAM" id="SSF50978">
    <property type="entry name" value="WD40 repeat-like"/>
    <property type="match status" value="1"/>
</dbReference>
<dbReference type="GO" id="GO:0016251">
    <property type="term" value="F:RNA polymerase II general transcription initiation factor activity"/>
    <property type="evidence" value="ECO:0007669"/>
    <property type="project" value="TreeGrafter"/>
</dbReference>
<feature type="compositionally biased region" description="Polar residues" evidence="4">
    <location>
        <begin position="954"/>
        <end position="964"/>
    </location>
</feature>
<dbReference type="PROSITE" id="PS00678">
    <property type="entry name" value="WD_REPEATS_1"/>
    <property type="match status" value="3"/>
</dbReference>
<dbReference type="EMBL" id="KZ819662">
    <property type="protein sequence ID" value="PWN31109.1"/>
    <property type="molecule type" value="Genomic_DNA"/>
</dbReference>
<dbReference type="Pfam" id="PF00400">
    <property type="entry name" value="WD40"/>
    <property type="match status" value="4"/>
</dbReference>
<dbReference type="OrthoDB" id="190105at2759"/>
<feature type="repeat" description="WD" evidence="3">
    <location>
        <begin position="712"/>
        <end position="741"/>
    </location>
</feature>
<dbReference type="SUPFAM" id="SSF81383">
    <property type="entry name" value="F-box domain"/>
    <property type="match status" value="1"/>
</dbReference>
<dbReference type="RefSeq" id="XP_025365721.1">
    <property type="nucleotide sequence ID" value="XM_025505340.1"/>
</dbReference>
<dbReference type="PROSITE" id="PS50181">
    <property type="entry name" value="FBOX"/>
    <property type="match status" value="1"/>
</dbReference>
<sequence>MPISPPTPAPSPRPRPAHFNAHEGHDPAGGAGSGGAAYSDHLESSEQLVSPLSGSGSNPPWSSSAHIDPQSLTRAATALLPTLAPSARLTLISDLLMLLSSRELAQISTFIASRLRIDFLSALPIEVSLQVLSFIDDPATLARCSQVSRFWRSLVNDEHTWEAMCLKYRYRYRRPSSVYPRVAAAAGADSSASSSKSKRSRAGPPASTSESLFLASLYRRYRERGLDPVKARDELRALHDLFLAKQQQQQQQQQQENDGASSADLSARFYEQLDQILMAENLAAAQEQGSRAQPSSSSSQQRRPSTSSDPTAAASSASRGLGWLSTGHPSSQPPANPAVSPTARSRLPILTGVGANPGFLERYGSTSTSGPTLSWASGLGLPWGLGEYIHLPAALNRVNGSGSASNPPVDVTGGMRFANGSNDSSHADNENAERDDVMVAGPNASRSANVASHSLGLGRSSSSGELRSRSSLNSSTMGLGMSRPDSQPSGSVPRSATYTHGMPPPAEAQPQQPHPFSYKAHFKRNYLTESNWHRGGHLLTHHVSTESGSVCTCMAMDERWLVVGMANGKIHLFDARSGEFERTLQGRHESGVWCLALVSKTRGAKKKQRKGKGKAKTAETQSTSSSSDAAMGASTGDASYRTAQSNPSSPHVADEAEDVDMHHDDDDDDDGAESDSSTSTSSSSSTPYEGFSMGIGGSALGNGTLCSSTRGFGNETALLISGGCDRELKVWDLSTGQILHSLRGHHSTVRCLRVLEGRPVAVSGGRDSTVRVWDVEKGEGLRVLAGHINSVRCLEVAGNKVASGSYDCTCRIWDVDTGECLHVLRGHYNQIYCIGFDGLRVATGSLDSTVRVWDAVSGEPIALLQGHTMLVGQLQLVNGILISGGSDGRIIAYSIGGAVPGRGATSAAAGGRALASAPPTTTSWPPGATSSTTNTSSRYPTRLPPSAIADVRPGSTTAASPSLGSSTATSVQALYAICAHDNSISCIQFDEHFVLTGGNDGTVRLWNLHDGSFVRELVGPAATMFAAPAAGGTGGAASTMAGGATSAQVSGENAETRTPVDLRMESVWKLGFRDDRVVWVARRGDEAMVMGIVDFRPSKVEGGESTTATPGNEDEAMIS</sequence>
<dbReference type="PRINTS" id="PR00320">
    <property type="entry name" value="GPROTEINBRPT"/>
</dbReference>
<feature type="region of interest" description="Disordered" evidence="4">
    <location>
        <begin position="284"/>
        <end position="343"/>
    </location>
</feature>
<dbReference type="STRING" id="1569628.A0A316V0N4"/>
<dbReference type="InterPro" id="IPR001810">
    <property type="entry name" value="F-box_dom"/>
</dbReference>
<dbReference type="PANTHER" id="PTHR19879">
    <property type="entry name" value="TRANSCRIPTION INITIATION FACTOR TFIID"/>
    <property type="match status" value="1"/>
</dbReference>
<keyword evidence="7" id="KW-1185">Reference proteome</keyword>
<feature type="compositionally biased region" description="Low complexity" evidence="4">
    <location>
        <begin position="290"/>
        <end position="318"/>
    </location>
</feature>
<dbReference type="SMART" id="SM00320">
    <property type="entry name" value="WD40"/>
    <property type="match status" value="7"/>
</dbReference>
<evidence type="ECO:0000256" key="2">
    <source>
        <dbReference type="ARBA" id="ARBA00022737"/>
    </source>
</evidence>
<dbReference type="InterPro" id="IPR019775">
    <property type="entry name" value="WD40_repeat_CS"/>
</dbReference>
<dbReference type="AlphaFoldDB" id="A0A316V0N4"/>
<dbReference type="InterPro" id="IPR020472">
    <property type="entry name" value="WD40_PAC1"/>
</dbReference>
<organism evidence="6 7">
    <name type="scientific">Jaminaea rosea</name>
    <dbReference type="NCBI Taxonomy" id="1569628"/>
    <lineage>
        <taxon>Eukaryota</taxon>
        <taxon>Fungi</taxon>
        <taxon>Dikarya</taxon>
        <taxon>Basidiomycota</taxon>
        <taxon>Ustilaginomycotina</taxon>
        <taxon>Exobasidiomycetes</taxon>
        <taxon>Microstromatales</taxon>
        <taxon>Microstromatales incertae sedis</taxon>
        <taxon>Jaminaea</taxon>
    </lineage>
</organism>
<feature type="repeat" description="WD" evidence="3">
    <location>
        <begin position="784"/>
        <end position="823"/>
    </location>
</feature>
<feature type="compositionally biased region" description="Pro residues" evidence="4">
    <location>
        <begin position="1"/>
        <end position="14"/>
    </location>
</feature>
<feature type="region of interest" description="Disordered" evidence="4">
    <location>
        <begin position="1099"/>
        <end position="1119"/>
    </location>
</feature>
<dbReference type="Proteomes" id="UP000245884">
    <property type="component" value="Unassembled WGS sequence"/>
</dbReference>
<evidence type="ECO:0000313" key="6">
    <source>
        <dbReference type="EMBL" id="PWN31109.1"/>
    </source>
</evidence>
<feature type="repeat" description="WD" evidence="3">
    <location>
        <begin position="824"/>
        <end position="863"/>
    </location>
</feature>
<dbReference type="InterPro" id="IPR036322">
    <property type="entry name" value="WD40_repeat_dom_sf"/>
</dbReference>
<feature type="region of interest" description="Disordered" evidence="4">
    <location>
        <begin position="446"/>
        <end position="514"/>
    </location>
</feature>
<feature type="compositionally biased region" description="Low complexity" evidence="4">
    <location>
        <begin position="452"/>
        <end position="475"/>
    </location>
</feature>
<evidence type="ECO:0000256" key="1">
    <source>
        <dbReference type="ARBA" id="ARBA00022574"/>
    </source>
</evidence>
<dbReference type="GO" id="GO:0005669">
    <property type="term" value="C:transcription factor TFIID complex"/>
    <property type="evidence" value="ECO:0007669"/>
    <property type="project" value="TreeGrafter"/>
</dbReference>
<dbReference type="PANTHER" id="PTHR19879:SF1">
    <property type="entry name" value="CANNONBALL-RELATED"/>
    <property type="match status" value="1"/>
</dbReference>
<feature type="compositionally biased region" description="Polar residues" evidence="4">
    <location>
        <begin position="619"/>
        <end position="628"/>
    </location>
</feature>
<evidence type="ECO:0000313" key="7">
    <source>
        <dbReference type="Proteomes" id="UP000245884"/>
    </source>
</evidence>
<gene>
    <name evidence="6" type="ORF">BDZ90DRAFT_230107</name>
</gene>
<name>A0A316V0N4_9BASI</name>
<feature type="repeat" description="WD" evidence="3">
    <location>
        <begin position="977"/>
        <end position="1016"/>
    </location>
</feature>
<dbReference type="GeneID" id="37027163"/>
<proteinExistence type="predicted"/>
<evidence type="ECO:0000259" key="5">
    <source>
        <dbReference type="PROSITE" id="PS50181"/>
    </source>
</evidence>
<dbReference type="GO" id="GO:0006367">
    <property type="term" value="P:transcription initiation at RNA polymerase II promoter"/>
    <property type="evidence" value="ECO:0007669"/>
    <property type="project" value="TreeGrafter"/>
</dbReference>
<reference evidence="6 7" key="1">
    <citation type="journal article" date="2018" name="Mol. Biol. Evol.">
        <title>Broad Genomic Sampling Reveals a Smut Pathogenic Ancestry of the Fungal Clade Ustilaginomycotina.</title>
        <authorList>
            <person name="Kijpornyongpan T."/>
            <person name="Mondo S.J."/>
            <person name="Barry K."/>
            <person name="Sandor L."/>
            <person name="Lee J."/>
            <person name="Lipzen A."/>
            <person name="Pangilinan J."/>
            <person name="LaButti K."/>
            <person name="Hainaut M."/>
            <person name="Henrissat B."/>
            <person name="Grigoriev I.V."/>
            <person name="Spatafora J.W."/>
            <person name="Aime M.C."/>
        </authorList>
    </citation>
    <scope>NUCLEOTIDE SEQUENCE [LARGE SCALE GENOMIC DNA]</scope>
    <source>
        <strain evidence="6 7">MCA 5214</strain>
    </source>
</reference>
<dbReference type="PROSITE" id="PS50082">
    <property type="entry name" value="WD_REPEATS_2"/>
    <property type="match status" value="5"/>
</dbReference>
<keyword evidence="2" id="KW-0677">Repeat</keyword>
<feature type="compositionally biased region" description="Low complexity" evidence="4">
    <location>
        <begin position="50"/>
        <end position="64"/>
    </location>
</feature>
<feature type="compositionally biased region" description="Low complexity" evidence="4">
    <location>
        <begin position="674"/>
        <end position="686"/>
    </location>
</feature>
<dbReference type="SMART" id="SM00256">
    <property type="entry name" value="FBOX"/>
    <property type="match status" value="1"/>
</dbReference>
<evidence type="ECO:0000256" key="3">
    <source>
        <dbReference type="PROSITE-ProRule" id="PRU00221"/>
    </source>
</evidence>
<feature type="domain" description="F-box" evidence="5">
    <location>
        <begin position="117"/>
        <end position="164"/>
    </location>
</feature>
<dbReference type="Gene3D" id="1.20.1280.50">
    <property type="match status" value="1"/>
</dbReference>
<feature type="compositionally biased region" description="Basic residues" evidence="4">
    <location>
        <begin position="604"/>
        <end position="615"/>
    </location>
</feature>
<dbReference type="InterPro" id="IPR015943">
    <property type="entry name" value="WD40/YVTN_repeat-like_dom_sf"/>
</dbReference>
<dbReference type="Gene3D" id="2.130.10.10">
    <property type="entry name" value="YVTN repeat-like/Quinoprotein amine dehydrogenase"/>
    <property type="match status" value="2"/>
</dbReference>
<dbReference type="InterPro" id="IPR036047">
    <property type="entry name" value="F-box-like_dom_sf"/>
</dbReference>
<dbReference type="InterPro" id="IPR001680">
    <property type="entry name" value="WD40_rpt"/>
</dbReference>
<evidence type="ECO:0000256" key="4">
    <source>
        <dbReference type="SAM" id="MobiDB-lite"/>
    </source>
</evidence>
<protein>
    <submittedName>
        <fullName evidence="6">WD40 repeat-like protein</fullName>
    </submittedName>
</protein>
<feature type="repeat" description="WD" evidence="3">
    <location>
        <begin position="742"/>
        <end position="783"/>
    </location>
</feature>
<feature type="region of interest" description="Disordered" evidence="4">
    <location>
        <begin position="1"/>
        <end position="67"/>
    </location>
</feature>
<dbReference type="PROSITE" id="PS50294">
    <property type="entry name" value="WD_REPEATS_REGION"/>
    <property type="match status" value="4"/>
</dbReference>
<keyword evidence="1 3" id="KW-0853">WD repeat</keyword>
<feature type="region of interest" description="Disordered" evidence="4">
    <location>
        <begin position="910"/>
        <end position="964"/>
    </location>
</feature>
<feature type="compositionally biased region" description="Low complexity" evidence="4">
    <location>
        <begin position="910"/>
        <end position="933"/>
    </location>
</feature>
<feature type="region of interest" description="Disordered" evidence="4">
    <location>
        <begin position="399"/>
        <end position="430"/>
    </location>
</feature>
<dbReference type="Pfam" id="PF12937">
    <property type="entry name" value="F-box-like"/>
    <property type="match status" value="1"/>
</dbReference>
<feature type="region of interest" description="Disordered" evidence="4">
    <location>
        <begin position="604"/>
        <end position="690"/>
    </location>
</feature>
<accession>A0A316V0N4</accession>
<dbReference type="CDD" id="cd00200">
    <property type="entry name" value="WD40"/>
    <property type="match status" value="1"/>
</dbReference>